<evidence type="ECO:0000256" key="1">
    <source>
        <dbReference type="ARBA" id="ARBA00023015"/>
    </source>
</evidence>
<dbReference type="Pfam" id="PF13545">
    <property type="entry name" value="HTH_Crp_2"/>
    <property type="match status" value="1"/>
</dbReference>
<proteinExistence type="predicted"/>
<dbReference type="RefSeq" id="WP_185978844.1">
    <property type="nucleotide sequence ID" value="NZ_JACBGI020000024.1"/>
</dbReference>
<dbReference type="Proteomes" id="UP001193680">
    <property type="component" value="Unassembled WGS sequence"/>
</dbReference>
<dbReference type="CDD" id="cd00038">
    <property type="entry name" value="CAP_ED"/>
    <property type="match status" value="1"/>
</dbReference>
<dbReference type="InterPro" id="IPR012318">
    <property type="entry name" value="HTH_CRP"/>
</dbReference>
<dbReference type="PRINTS" id="PR00034">
    <property type="entry name" value="HTHCRP"/>
</dbReference>
<organism evidence="6 7">
    <name type="scientific">Thiomicrorhabdus heinhorstiae</name>
    <dbReference type="NCBI Taxonomy" id="2748010"/>
    <lineage>
        <taxon>Bacteria</taxon>
        <taxon>Pseudomonadati</taxon>
        <taxon>Pseudomonadota</taxon>
        <taxon>Gammaproteobacteria</taxon>
        <taxon>Thiotrichales</taxon>
        <taxon>Piscirickettsiaceae</taxon>
        <taxon>Thiomicrorhabdus</taxon>
    </lineage>
</organism>
<keyword evidence="3" id="KW-0804">Transcription</keyword>
<evidence type="ECO:0000259" key="5">
    <source>
        <dbReference type="PROSITE" id="PS51063"/>
    </source>
</evidence>
<keyword evidence="2" id="KW-0238">DNA-binding</keyword>
<dbReference type="NCBIfam" id="NF008365">
    <property type="entry name" value="PRK11161.1"/>
    <property type="match status" value="1"/>
</dbReference>
<protein>
    <submittedName>
        <fullName evidence="6">Fumarate/nitrate reduction transcriptional regulator Fnr</fullName>
    </submittedName>
</protein>
<keyword evidence="1" id="KW-0805">Transcription regulation</keyword>
<dbReference type="InterPro" id="IPR000595">
    <property type="entry name" value="cNMP-bd_dom"/>
</dbReference>
<evidence type="ECO:0000313" key="6">
    <source>
        <dbReference type="EMBL" id="MBF6058699.1"/>
    </source>
</evidence>
<dbReference type="SUPFAM" id="SSF46785">
    <property type="entry name" value="Winged helix' DNA-binding domain"/>
    <property type="match status" value="1"/>
</dbReference>
<dbReference type="PANTHER" id="PTHR24567">
    <property type="entry name" value="CRP FAMILY TRANSCRIPTIONAL REGULATORY PROTEIN"/>
    <property type="match status" value="1"/>
</dbReference>
<dbReference type="Gene3D" id="1.10.10.10">
    <property type="entry name" value="Winged helix-like DNA-binding domain superfamily/Winged helix DNA-binding domain"/>
    <property type="match status" value="1"/>
</dbReference>
<dbReference type="EMBL" id="JACBGI020000024">
    <property type="protein sequence ID" value="MBF6058699.1"/>
    <property type="molecule type" value="Genomic_DNA"/>
</dbReference>
<feature type="domain" description="HTH crp-type" evidence="5">
    <location>
        <begin position="156"/>
        <end position="229"/>
    </location>
</feature>
<dbReference type="InterPro" id="IPR050397">
    <property type="entry name" value="Env_Response_Regulators"/>
</dbReference>
<feature type="domain" description="Cyclic nucleotide-binding" evidence="4">
    <location>
        <begin position="44"/>
        <end position="92"/>
    </location>
</feature>
<dbReference type="SMART" id="SM00100">
    <property type="entry name" value="cNMP"/>
    <property type="match status" value="1"/>
</dbReference>
<evidence type="ECO:0000256" key="3">
    <source>
        <dbReference type="ARBA" id="ARBA00023163"/>
    </source>
</evidence>
<dbReference type="InterPro" id="IPR036390">
    <property type="entry name" value="WH_DNA-bd_sf"/>
</dbReference>
<keyword evidence="7" id="KW-1185">Reference proteome</keyword>
<accession>A0ABS0BY41</accession>
<evidence type="ECO:0000256" key="2">
    <source>
        <dbReference type="ARBA" id="ARBA00023125"/>
    </source>
</evidence>
<dbReference type="InterPro" id="IPR036388">
    <property type="entry name" value="WH-like_DNA-bd_sf"/>
</dbReference>
<dbReference type="SUPFAM" id="SSF51206">
    <property type="entry name" value="cAMP-binding domain-like"/>
    <property type="match status" value="1"/>
</dbReference>
<reference evidence="6 7" key="2">
    <citation type="submission" date="2020-11" db="EMBL/GenBank/DDBJ databases">
        <title>Sulfur oxidizing isolate from Hospital Hole Sinkhole.</title>
        <authorList>
            <person name="Scott K.M."/>
        </authorList>
    </citation>
    <scope>NUCLEOTIDE SEQUENCE [LARGE SCALE GENOMIC DNA]</scope>
    <source>
        <strain evidence="6 7">HH1</strain>
    </source>
</reference>
<evidence type="ECO:0000313" key="7">
    <source>
        <dbReference type="Proteomes" id="UP001193680"/>
    </source>
</evidence>
<dbReference type="PANTHER" id="PTHR24567:SF75">
    <property type="entry name" value="FUMARATE AND NITRATE REDUCTION REGULATORY PROTEIN"/>
    <property type="match status" value="1"/>
</dbReference>
<reference evidence="6 7" key="1">
    <citation type="submission" date="2020-06" db="EMBL/GenBank/DDBJ databases">
        <authorList>
            <person name="Scott K."/>
        </authorList>
    </citation>
    <scope>NUCLEOTIDE SEQUENCE [LARGE SCALE GENOMIC DNA]</scope>
    <source>
        <strain evidence="6 7">HH1</strain>
    </source>
</reference>
<gene>
    <name evidence="6" type="primary">fnr</name>
    <name evidence="6" type="ORF">H8792_010140</name>
</gene>
<dbReference type="PROSITE" id="PS50042">
    <property type="entry name" value="CNMP_BINDING_3"/>
    <property type="match status" value="1"/>
</dbReference>
<comment type="caution">
    <text evidence="6">The sequence shown here is derived from an EMBL/GenBank/DDBJ whole genome shotgun (WGS) entry which is preliminary data.</text>
</comment>
<dbReference type="Gene3D" id="2.60.120.10">
    <property type="entry name" value="Jelly Rolls"/>
    <property type="match status" value="1"/>
</dbReference>
<dbReference type="SMART" id="SM00419">
    <property type="entry name" value="HTH_CRP"/>
    <property type="match status" value="1"/>
</dbReference>
<sequence>MADIKTAFHIGCGNCGLQKICFPTGLVKSDVDRLDMIVDRKPALKKGQHLYQVGDKFQSLFAIRAGVVKLYEITDSGEEVIHGFYLPGDVLGMDGVENKTHQFSASALDSLSICSLPFDQLNDLSLQVPNLHNQILKVMSKEANESRLHTDLLMKKSADQRMAQFIFGMSERYRERGYVYDSFRLAILHRDVALYLGLTPETVSRILAKMHSDGIASWKKKEVQIMDRDALMALAGIIVDRDEKKQKA</sequence>
<dbReference type="InterPro" id="IPR018490">
    <property type="entry name" value="cNMP-bd_dom_sf"/>
</dbReference>
<name>A0ABS0BY41_9GAMM</name>
<evidence type="ECO:0000259" key="4">
    <source>
        <dbReference type="PROSITE" id="PS50042"/>
    </source>
</evidence>
<dbReference type="Pfam" id="PF00027">
    <property type="entry name" value="cNMP_binding"/>
    <property type="match status" value="1"/>
</dbReference>
<dbReference type="PROSITE" id="PS51063">
    <property type="entry name" value="HTH_CRP_2"/>
    <property type="match status" value="1"/>
</dbReference>
<dbReference type="InterPro" id="IPR014710">
    <property type="entry name" value="RmlC-like_jellyroll"/>
</dbReference>